<accession>A0ABW2FD72</accession>
<dbReference type="Gene3D" id="3.20.20.150">
    <property type="entry name" value="Divalent-metal-dependent TIM barrel enzymes"/>
    <property type="match status" value="1"/>
</dbReference>
<dbReference type="Proteomes" id="UP001596378">
    <property type="component" value="Unassembled WGS sequence"/>
</dbReference>
<dbReference type="InterPro" id="IPR013022">
    <property type="entry name" value="Xyl_isomerase-like_TIM-brl"/>
</dbReference>
<evidence type="ECO:0000259" key="1">
    <source>
        <dbReference type="Pfam" id="PF01261"/>
    </source>
</evidence>
<name>A0ABW2FD72_9BACL</name>
<proteinExistence type="predicted"/>
<gene>
    <name evidence="2" type="ORF">ACFQMJ_16460</name>
</gene>
<dbReference type="InterPro" id="IPR036237">
    <property type="entry name" value="Xyl_isomerase-like_sf"/>
</dbReference>
<evidence type="ECO:0000313" key="2">
    <source>
        <dbReference type="EMBL" id="MFC7150121.1"/>
    </source>
</evidence>
<keyword evidence="3" id="KW-1185">Reference proteome</keyword>
<sequence length="309" mass="34134">MHSELHRYMTVGLVHPMAFPRAIGEKGEIYNTLLTVAKDAFFGSVEITGIPDGEERGRVKQLLDSSGLVVCYAAQPLILGRQANLNALNEEDREFALKLLRQAVDEAYELGAIRLAVVSGPDPGEALRARAVDKAVESLIELCAYARAGGNLQIVLETFDFDVDKRRLLGPNALCLEVARRVREIDPSFGLMVDLSHFPLQHESTRDAVRLTREAITHAHMGNCYMKDESDIAYGDLHPRFAYPGGENGAPELAEYLRELFEIGYIYEGGANIVAFEVKPLPGEEPEVVLAQSKRTLLEAWRLANISAS</sequence>
<reference evidence="3" key="1">
    <citation type="journal article" date="2019" name="Int. J. Syst. Evol. Microbiol.">
        <title>The Global Catalogue of Microorganisms (GCM) 10K type strain sequencing project: providing services to taxonomists for standard genome sequencing and annotation.</title>
        <authorList>
            <consortium name="The Broad Institute Genomics Platform"/>
            <consortium name="The Broad Institute Genome Sequencing Center for Infectious Disease"/>
            <person name="Wu L."/>
            <person name="Ma J."/>
        </authorList>
    </citation>
    <scope>NUCLEOTIDE SEQUENCE [LARGE SCALE GENOMIC DNA]</scope>
    <source>
        <strain evidence="3">KCTC 12907</strain>
    </source>
</reference>
<protein>
    <submittedName>
        <fullName evidence="2">Sugar phosphate isomerase/epimerase family protein</fullName>
    </submittedName>
</protein>
<dbReference type="EMBL" id="JBHTAI010000009">
    <property type="protein sequence ID" value="MFC7150121.1"/>
    <property type="molecule type" value="Genomic_DNA"/>
</dbReference>
<comment type="caution">
    <text evidence="2">The sequence shown here is derived from an EMBL/GenBank/DDBJ whole genome shotgun (WGS) entry which is preliminary data.</text>
</comment>
<evidence type="ECO:0000313" key="3">
    <source>
        <dbReference type="Proteomes" id="UP001596378"/>
    </source>
</evidence>
<dbReference type="RefSeq" id="WP_378046102.1">
    <property type="nucleotide sequence ID" value="NZ_JBHMDN010000010.1"/>
</dbReference>
<dbReference type="SUPFAM" id="SSF51658">
    <property type="entry name" value="Xylose isomerase-like"/>
    <property type="match status" value="1"/>
</dbReference>
<dbReference type="Pfam" id="PF01261">
    <property type="entry name" value="AP_endonuc_2"/>
    <property type="match status" value="1"/>
</dbReference>
<dbReference type="InterPro" id="IPR050312">
    <property type="entry name" value="IolE/XylAMocC-like"/>
</dbReference>
<organism evidence="2 3">
    <name type="scientific">Cohnella cellulosilytica</name>
    <dbReference type="NCBI Taxonomy" id="986710"/>
    <lineage>
        <taxon>Bacteria</taxon>
        <taxon>Bacillati</taxon>
        <taxon>Bacillota</taxon>
        <taxon>Bacilli</taxon>
        <taxon>Bacillales</taxon>
        <taxon>Paenibacillaceae</taxon>
        <taxon>Cohnella</taxon>
    </lineage>
</organism>
<keyword evidence="2" id="KW-0413">Isomerase</keyword>
<dbReference type="GO" id="GO:0016853">
    <property type="term" value="F:isomerase activity"/>
    <property type="evidence" value="ECO:0007669"/>
    <property type="project" value="UniProtKB-KW"/>
</dbReference>
<feature type="domain" description="Xylose isomerase-like TIM barrel" evidence="1">
    <location>
        <begin position="37"/>
        <end position="271"/>
    </location>
</feature>
<dbReference type="PANTHER" id="PTHR12110">
    <property type="entry name" value="HYDROXYPYRUVATE ISOMERASE"/>
    <property type="match status" value="1"/>
</dbReference>